<feature type="transmembrane region" description="Helical" evidence="5">
    <location>
        <begin position="180"/>
        <end position="200"/>
    </location>
</feature>
<feature type="transmembrane region" description="Helical" evidence="5">
    <location>
        <begin position="36"/>
        <end position="56"/>
    </location>
</feature>
<feature type="transmembrane region" description="Helical" evidence="5">
    <location>
        <begin position="126"/>
        <end position="144"/>
    </location>
</feature>
<keyword evidence="3 5" id="KW-1133">Transmembrane helix</keyword>
<sequence>MKLNTKFKGYFLVFISVLFFSFMTLIVKLITKNNNIPGVEVTFFRFLIGFIIIYSIKSIKKKKIVPVNKKALWARAILNTLAVILFFVTIQLSTVTKANIYNLTYPIFVAIFAPFFLDEKLTLKKAFIVLLALIGTYLVVGFNFKEVGLGDITGILGGVVAGFAIISLRKARLTDESFTILYYLMKIGLVITFFSFVWFFKIPSVYELLLLVSVGAVSFLGQFFITEGYKYISALGGSILSSSRIFVAAILSIIFLGELLKLNVIIGGTLIFLSVVLINLGTD</sequence>
<evidence type="ECO:0000256" key="2">
    <source>
        <dbReference type="ARBA" id="ARBA00022692"/>
    </source>
</evidence>
<feature type="transmembrane region" description="Helical" evidence="5">
    <location>
        <begin position="232"/>
        <end position="256"/>
    </location>
</feature>
<dbReference type="KEGG" id="haby:HLVA_15680"/>
<dbReference type="SUPFAM" id="SSF103481">
    <property type="entry name" value="Multidrug resistance efflux transporter EmrE"/>
    <property type="match status" value="2"/>
</dbReference>
<organism evidence="7 8">
    <name type="scientific">Haliovirga abyssi</name>
    <dbReference type="NCBI Taxonomy" id="2996794"/>
    <lineage>
        <taxon>Bacteria</taxon>
        <taxon>Fusobacteriati</taxon>
        <taxon>Fusobacteriota</taxon>
        <taxon>Fusobacteriia</taxon>
        <taxon>Fusobacteriales</taxon>
        <taxon>Haliovirgaceae</taxon>
        <taxon>Haliovirga</taxon>
    </lineage>
</organism>
<dbReference type="PANTHER" id="PTHR22911:SF6">
    <property type="entry name" value="SOLUTE CARRIER FAMILY 35 MEMBER G1"/>
    <property type="match status" value="1"/>
</dbReference>
<dbReference type="RefSeq" id="WP_307903845.1">
    <property type="nucleotide sequence ID" value="NZ_AP027059.1"/>
</dbReference>
<comment type="subcellular location">
    <subcellularLocation>
        <location evidence="1">Membrane</location>
        <topology evidence="1">Multi-pass membrane protein</topology>
    </subcellularLocation>
</comment>
<evidence type="ECO:0000256" key="4">
    <source>
        <dbReference type="ARBA" id="ARBA00023136"/>
    </source>
</evidence>
<feature type="transmembrane region" description="Helical" evidence="5">
    <location>
        <begin position="100"/>
        <end position="117"/>
    </location>
</feature>
<dbReference type="PANTHER" id="PTHR22911">
    <property type="entry name" value="ACYL-MALONYL CONDENSING ENZYME-RELATED"/>
    <property type="match status" value="1"/>
</dbReference>
<feature type="transmembrane region" description="Helical" evidence="5">
    <location>
        <begin position="76"/>
        <end position="94"/>
    </location>
</feature>
<dbReference type="InterPro" id="IPR000620">
    <property type="entry name" value="EamA_dom"/>
</dbReference>
<proteinExistence type="predicted"/>
<evidence type="ECO:0000256" key="3">
    <source>
        <dbReference type="ARBA" id="ARBA00022989"/>
    </source>
</evidence>
<evidence type="ECO:0000256" key="5">
    <source>
        <dbReference type="SAM" id="Phobius"/>
    </source>
</evidence>
<reference evidence="7 8" key="1">
    <citation type="submission" date="2022-11" db="EMBL/GenBank/DDBJ databases">
        <title>Haliovirga abyssi gen. nov., sp. nov., a mesophilic fermentative bacterium isolated from the Iheya North hydrothermal field and the proposal of Haliovirgaceae fam. nov.</title>
        <authorList>
            <person name="Miyazaki U."/>
            <person name="Tame A."/>
            <person name="Miyazaki J."/>
            <person name="Takai K."/>
            <person name="Sawayama S."/>
            <person name="Kitajima M."/>
            <person name="Okamoto A."/>
            <person name="Nakagawa S."/>
        </authorList>
    </citation>
    <scope>NUCLEOTIDE SEQUENCE [LARGE SCALE GENOMIC DNA]</scope>
    <source>
        <strain evidence="7 8">IC12</strain>
    </source>
</reference>
<evidence type="ECO:0000313" key="7">
    <source>
        <dbReference type="EMBL" id="BDU50999.1"/>
    </source>
</evidence>
<protein>
    <submittedName>
        <fullName evidence="7">Choline transporter</fullName>
    </submittedName>
</protein>
<dbReference type="InterPro" id="IPR037185">
    <property type="entry name" value="EmrE-like"/>
</dbReference>
<keyword evidence="2 5" id="KW-0812">Transmembrane</keyword>
<feature type="transmembrane region" description="Helical" evidence="5">
    <location>
        <begin position="150"/>
        <end position="168"/>
    </location>
</feature>
<dbReference type="EMBL" id="AP027059">
    <property type="protein sequence ID" value="BDU50999.1"/>
    <property type="molecule type" value="Genomic_DNA"/>
</dbReference>
<evidence type="ECO:0000313" key="8">
    <source>
        <dbReference type="Proteomes" id="UP001321582"/>
    </source>
</evidence>
<dbReference type="AlphaFoldDB" id="A0AAU9DJH5"/>
<feature type="transmembrane region" description="Helical" evidence="5">
    <location>
        <begin position="262"/>
        <end position="280"/>
    </location>
</feature>
<dbReference type="GO" id="GO:0016020">
    <property type="term" value="C:membrane"/>
    <property type="evidence" value="ECO:0007669"/>
    <property type="project" value="UniProtKB-SubCell"/>
</dbReference>
<evidence type="ECO:0000259" key="6">
    <source>
        <dbReference type="Pfam" id="PF00892"/>
    </source>
</evidence>
<keyword evidence="4 5" id="KW-0472">Membrane</keyword>
<evidence type="ECO:0000256" key="1">
    <source>
        <dbReference type="ARBA" id="ARBA00004141"/>
    </source>
</evidence>
<feature type="transmembrane region" description="Helical" evidence="5">
    <location>
        <begin position="206"/>
        <end position="225"/>
    </location>
</feature>
<dbReference type="Proteomes" id="UP001321582">
    <property type="component" value="Chromosome"/>
</dbReference>
<gene>
    <name evidence="7" type="ORF">HLVA_15680</name>
</gene>
<dbReference type="Pfam" id="PF00892">
    <property type="entry name" value="EamA"/>
    <property type="match status" value="2"/>
</dbReference>
<name>A0AAU9DJH5_9FUSO</name>
<feature type="domain" description="EamA" evidence="6">
    <location>
        <begin position="8"/>
        <end position="140"/>
    </location>
</feature>
<accession>A0AAU9DJH5</accession>
<feature type="domain" description="EamA" evidence="6">
    <location>
        <begin position="149"/>
        <end position="279"/>
    </location>
</feature>
<feature type="transmembrane region" description="Helical" evidence="5">
    <location>
        <begin position="9"/>
        <end position="30"/>
    </location>
</feature>
<keyword evidence="8" id="KW-1185">Reference proteome</keyword>